<evidence type="ECO:0000313" key="5">
    <source>
        <dbReference type="Proteomes" id="UP000008810"/>
    </source>
</evidence>
<dbReference type="Pfam" id="PF07762">
    <property type="entry name" value="DUF1618"/>
    <property type="match status" value="1"/>
</dbReference>
<evidence type="ECO:0000313" key="4">
    <source>
        <dbReference type="EnsemblPlants" id="PNT75662"/>
    </source>
</evidence>
<dbReference type="EMBL" id="CM000880">
    <property type="protein sequence ID" value="PNT75664.1"/>
    <property type="molecule type" value="Genomic_DNA"/>
</dbReference>
<protein>
    <recommendedName>
        <fullName evidence="2">DUF1618 domain-containing protein</fullName>
    </recommendedName>
</protein>
<dbReference type="Gramene" id="PNT75664">
    <property type="protein sequence ID" value="PNT75664"/>
    <property type="gene ID" value="BRADI_1g36441v3"/>
</dbReference>
<dbReference type="InterPro" id="IPR011676">
    <property type="entry name" value="DUF1618"/>
</dbReference>
<dbReference type="PANTHER" id="PTHR33074:SF91">
    <property type="entry name" value="DUF1618 DOMAIN-CONTAINING PROTEIN"/>
    <property type="match status" value="1"/>
</dbReference>
<accession>A0A2K2DN02</accession>
<reference evidence="3 4" key="1">
    <citation type="journal article" date="2010" name="Nature">
        <title>Genome sequencing and analysis of the model grass Brachypodium distachyon.</title>
        <authorList>
            <consortium name="International Brachypodium Initiative"/>
        </authorList>
    </citation>
    <scope>NUCLEOTIDE SEQUENCE [LARGE SCALE GENOMIC DNA]</scope>
    <source>
        <strain evidence="3">Bd21</strain>
        <strain evidence="4">cv. Bd21</strain>
    </source>
</reference>
<name>A0A2K2DN02_BRADI</name>
<reference evidence="4" key="3">
    <citation type="submission" date="2018-08" db="UniProtKB">
        <authorList>
            <consortium name="EnsemblPlants"/>
        </authorList>
    </citation>
    <scope>IDENTIFICATION</scope>
    <source>
        <strain evidence="4">cv. Bd21</strain>
    </source>
</reference>
<feature type="region of interest" description="Disordered" evidence="1">
    <location>
        <begin position="1"/>
        <end position="86"/>
    </location>
</feature>
<evidence type="ECO:0000256" key="1">
    <source>
        <dbReference type="SAM" id="MobiDB-lite"/>
    </source>
</evidence>
<dbReference type="Gramene" id="PNT75662">
    <property type="protein sequence ID" value="PNT75662"/>
    <property type="gene ID" value="BRADI_1g36441v3"/>
</dbReference>
<proteinExistence type="predicted"/>
<dbReference type="Proteomes" id="UP000008810">
    <property type="component" value="Chromosome 1"/>
</dbReference>
<dbReference type="AlphaFoldDB" id="A0A2K2DN02"/>
<gene>
    <name evidence="4" type="primary">LOC112269434</name>
    <name evidence="3" type="ORF">BRADI_1g36441v3</name>
</gene>
<dbReference type="EnsemblPlants" id="PNT75662">
    <property type="protein sequence ID" value="PNT75662"/>
    <property type="gene ID" value="BRADI_1g36441v3"/>
</dbReference>
<feature type="domain" description="DUF1618" evidence="2">
    <location>
        <begin position="295"/>
        <end position="453"/>
    </location>
</feature>
<sequence>MPRSSRRRSPSPPGTYYSPLSSGNGRRSLHGRPPTRSSENPNPHDPLPAVPAAAMSESRHCSFPVRPPTYSSGNTATMSRSSRRPFPGRSASVLLDSYGYVFLAGDDTDATGYGLVVGDDNDTTAQTFTTATGTIKVTFVLADLPSLSYFYVRCLDLSANPFGIEPGIVWSTEDLALLRLQVDTCRSPYFIYRAGLHGRRPSLDPLPDISSAYFAKWNLEPHLVGVLPDGGGTDFVLAAFPKFSIEYELHIFRSKQRAWTTELLVPDLPCWITRKRSIVKPNKVIALQGGLLGFVDLWNGILLCNVLKEPVTVDFVPSPKLLPTNREHYNESFAWPIRDVTCTDGSIIRCVELEKIYSVKTSIPDASTMDLLFDSEAVDPTEERIVEEFAGWRLITWFRELSWCYWRKGSVSHVDELQTVSLPHPDYGGNGAAESPLKTLIASCPTVFGDDIVCLMFKNNHRDHDAWILTVDMRSKAVGELVPFHAKKLRHSNHSNTTYIPCPLNKYLNSESGRAQVGLQNACSDGRFLQELPWQNSSKYSSNTSQQKRQRMVQV</sequence>
<evidence type="ECO:0000313" key="3">
    <source>
        <dbReference type="EMBL" id="PNT75662.1"/>
    </source>
</evidence>
<dbReference type="PANTHER" id="PTHR33074">
    <property type="entry name" value="EXPRESSED PROTEIN-RELATED"/>
    <property type="match status" value="1"/>
</dbReference>
<dbReference type="EnsemblPlants" id="PNT75664">
    <property type="protein sequence ID" value="PNT75664"/>
    <property type="gene ID" value="BRADI_1g36441v3"/>
</dbReference>
<dbReference type="RefSeq" id="XP_024311942.1">
    <property type="nucleotide sequence ID" value="XM_024456174.1"/>
</dbReference>
<dbReference type="EMBL" id="CM000880">
    <property type="protein sequence ID" value="PNT75662.1"/>
    <property type="molecule type" value="Genomic_DNA"/>
</dbReference>
<dbReference type="ExpressionAtlas" id="A0A2K2DN02">
    <property type="expression patterns" value="baseline"/>
</dbReference>
<dbReference type="GeneID" id="112269434"/>
<organism evidence="3">
    <name type="scientific">Brachypodium distachyon</name>
    <name type="common">Purple false brome</name>
    <name type="synonym">Trachynia distachya</name>
    <dbReference type="NCBI Taxonomy" id="15368"/>
    <lineage>
        <taxon>Eukaryota</taxon>
        <taxon>Viridiplantae</taxon>
        <taxon>Streptophyta</taxon>
        <taxon>Embryophyta</taxon>
        <taxon>Tracheophyta</taxon>
        <taxon>Spermatophyta</taxon>
        <taxon>Magnoliopsida</taxon>
        <taxon>Liliopsida</taxon>
        <taxon>Poales</taxon>
        <taxon>Poaceae</taxon>
        <taxon>BOP clade</taxon>
        <taxon>Pooideae</taxon>
        <taxon>Stipodae</taxon>
        <taxon>Brachypodieae</taxon>
        <taxon>Brachypodium</taxon>
    </lineage>
</organism>
<dbReference type="OrthoDB" id="644881at2759"/>
<evidence type="ECO:0000259" key="2">
    <source>
        <dbReference type="Pfam" id="PF07762"/>
    </source>
</evidence>
<reference evidence="3" key="2">
    <citation type="submission" date="2017-06" db="EMBL/GenBank/DDBJ databases">
        <title>WGS assembly of Brachypodium distachyon.</title>
        <authorList>
            <consortium name="The International Brachypodium Initiative"/>
            <person name="Lucas S."/>
            <person name="Harmon-Smith M."/>
            <person name="Lail K."/>
            <person name="Tice H."/>
            <person name="Grimwood J."/>
            <person name="Bruce D."/>
            <person name="Barry K."/>
            <person name="Shu S."/>
            <person name="Lindquist E."/>
            <person name="Wang M."/>
            <person name="Pitluck S."/>
            <person name="Vogel J.P."/>
            <person name="Garvin D.F."/>
            <person name="Mockler T.C."/>
            <person name="Schmutz J."/>
            <person name="Rokhsar D."/>
            <person name="Bevan M.W."/>
        </authorList>
    </citation>
    <scope>NUCLEOTIDE SEQUENCE</scope>
    <source>
        <strain evidence="3">Bd21</strain>
    </source>
</reference>
<keyword evidence="5" id="KW-1185">Reference proteome</keyword>
<feature type="compositionally biased region" description="Polar residues" evidence="1">
    <location>
        <begin position="69"/>
        <end position="78"/>
    </location>
</feature>